<evidence type="ECO:0000256" key="1">
    <source>
        <dbReference type="SAM" id="Phobius"/>
    </source>
</evidence>
<proteinExistence type="predicted"/>
<name>A0AAD6CHR6_9EURO</name>
<keyword evidence="4" id="KW-1185">Reference proteome</keyword>
<keyword evidence="1" id="KW-1133">Transmembrane helix</keyword>
<dbReference type="EMBL" id="JAQIZZ010000008">
    <property type="protein sequence ID" value="KAJ5523812.1"/>
    <property type="molecule type" value="Genomic_DNA"/>
</dbReference>
<dbReference type="AlphaFoldDB" id="A0AAD6CHR6"/>
<gene>
    <name evidence="3" type="ORF">N7494_010462</name>
</gene>
<comment type="caution">
    <text evidence="3">The sequence shown here is derived from an EMBL/GenBank/DDBJ whole genome shotgun (WGS) entry which is preliminary data.</text>
</comment>
<dbReference type="Pfam" id="PF20684">
    <property type="entry name" value="Fung_rhodopsin"/>
    <property type="match status" value="1"/>
</dbReference>
<sequence length="153" mass="17014">MTLLCYEQLLFAEEIAYIWMQFAVKAESALLPLAHKSDNLHPWCLCDNGAQCSHLHSSLAALLSPMHAFWSSAANPDAKCLSTSVTYYIPVTLSILVEFAILIFPVRPLWKFQASIARRLCIIVTVTISGIAVMTFCLPIIILHELTANSDFT</sequence>
<reference evidence="3 4" key="1">
    <citation type="journal article" date="2023" name="IMA Fungus">
        <title>Comparative genomic study of the Penicillium genus elucidates a diverse pangenome and 15 lateral gene transfer events.</title>
        <authorList>
            <person name="Petersen C."/>
            <person name="Sorensen T."/>
            <person name="Nielsen M.R."/>
            <person name="Sondergaard T.E."/>
            <person name="Sorensen J.L."/>
            <person name="Fitzpatrick D.A."/>
            <person name="Frisvad J.C."/>
            <person name="Nielsen K.L."/>
        </authorList>
    </citation>
    <scope>NUCLEOTIDE SEQUENCE [LARGE SCALE GENOMIC DNA]</scope>
    <source>
        <strain evidence="3 4">IBT 35679</strain>
    </source>
</reference>
<protein>
    <recommendedName>
        <fullName evidence="2">Rhodopsin domain-containing protein</fullName>
    </recommendedName>
</protein>
<evidence type="ECO:0000313" key="4">
    <source>
        <dbReference type="Proteomes" id="UP001220324"/>
    </source>
</evidence>
<evidence type="ECO:0000259" key="2">
    <source>
        <dbReference type="Pfam" id="PF20684"/>
    </source>
</evidence>
<accession>A0AAD6CHR6</accession>
<dbReference type="InterPro" id="IPR049326">
    <property type="entry name" value="Rhodopsin_dom_fungi"/>
</dbReference>
<keyword evidence="1" id="KW-0812">Transmembrane</keyword>
<keyword evidence="1" id="KW-0472">Membrane</keyword>
<dbReference type="Proteomes" id="UP001220324">
    <property type="component" value="Unassembled WGS sequence"/>
</dbReference>
<organism evidence="3 4">
    <name type="scientific">Penicillium frequentans</name>
    <dbReference type="NCBI Taxonomy" id="3151616"/>
    <lineage>
        <taxon>Eukaryota</taxon>
        <taxon>Fungi</taxon>
        <taxon>Dikarya</taxon>
        <taxon>Ascomycota</taxon>
        <taxon>Pezizomycotina</taxon>
        <taxon>Eurotiomycetes</taxon>
        <taxon>Eurotiomycetidae</taxon>
        <taxon>Eurotiales</taxon>
        <taxon>Aspergillaceae</taxon>
        <taxon>Penicillium</taxon>
    </lineage>
</organism>
<evidence type="ECO:0000313" key="3">
    <source>
        <dbReference type="EMBL" id="KAJ5523812.1"/>
    </source>
</evidence>
<feature type="transmembrane region" description="Helical" evidence="1">
    <location>
        <begin position="87"/>
        <end position="110"/>
    </location>
</feature>
<feature type="transmembrane region" description="Helical" evidence="1">
    <location>
        <begin position="122"/>
        <end position="143"/>
    </location>
</feature>
<feature type="domain" description="Rhodopsin" evidence="2">
    <location>
        <begin position="64"/>
        <end position="153"/>
    </location>
</feature>